<reference evidence="2" key="1">
    <citation type="journal article" date="2022" name="Front. Microbiol.">
        <title>Genome-based taxonomic rearrangement of Oceanobacter-related bacteria including the description of Thalassolituus hydrocarbonoclasticus sp. nov. and Thalassolituus pacificus sp. nov. and emended description of the genus Thalassolituus.</title>
        <authorList>
            <person name="Dong C."/>
            <person name="Wei L."/>
            <person name="Wang J."/>
            <person name="Lai Q."/>
            <person name="Huang Z."/>
            <person name="Shao Z."/>
        </authorList>
    </citation>
    <scope>NUCLEOTIDE SEQUENCE</scope>
    <source>
        <strain evidence="2">59MF3M-4</strain>
    </source>
</reference>
<dbReference type="Pfam" id="PF00561">
    <property type="entry name" value="Abhydrolase_1"/>
    <property type="match status" value="1"/>
</dbReference>
<dbReference type="Proteomes" id="UP001147830">
    <property type="component" value="Unassembled WGS sequence"/>
</dbReference>
<gene>
    <name evidence="2" type="ORF">NYR02_11365</name>
</gene>
<name>A0A9X2WFR5_9GAMM</name>
<evidence type="ECO:0000313" key="2">
    <source>
        <dbReference type="EMBL" id="MCT7359616.1"/>
    </source>
</evidence>
<dbReference type="PRINTS" id="PR00111">
    <property type="entry name" value="ABHYDROLASE"/>
</dbReference>
<proteinExistence type="predicted"/>
<reference evidence="2" key="2">
    <citation type="submission" date="2022-08" db="EMBL/GenBank/DDBJ databases">
        <authorList>
            <person name="Dong C."/>
        </authorList>
    </citation>
    <scope>NUCLEOTIDE SEQUENCE</scope>
    <source>
        <strain evidence="2">59MF3M-4</strain>
    </source>
</reference>
<protein>
    <submittedName>
        <fullName evidence="2">Alpha/beta hydrolase</fullName>
    </submittedName>
</protein>
<evidence type="ECO:0000259" key="1">
    <source>
        <dbReference type="Pfam" id="PF00561"/>
    </source>
</evidence>
<dbReference type="PANTHER" id="PTHR43798">
    <property type="entry name" value="MONOACYLGLYCEROL LIPASE"/>
    <property type="match status" value="1"/>
</dbReference>
<feature type="domain" description="AB hydrolase-1" evidence="1">
    <location>
        <begin position="44"/>
        <end position="273"/>
    </location>
</feature>
<dbReference type="Gene3D" id="3.40.50.1820">
    <property type="entry name" value="alpha/beta hydrolase"/>
    <property type="match status" value="1"/>
</dbReference>
<dbReference type="PANTHER" id="PTHR43798:SF33">
    <property type="entry name" value="HYDROLASE, PUTATIVE (AFU_ORTHOLOGUE AFUA_2G14860)-RELATED"/>
    <property type="match status" value="1"/>
</dbReference>
<accession>A0A9X2WFR5</accession>
<dbReference type="SUPFAM" id="SSF53474">
    <property type="entry name" value="alpha/beta-Hydrolases"/>
    <property type="match status" value="1"/>
</dbReference>
<comment type="caution">
    <text evidence="2">The sequence shown here is derived from an EMBL/GenBank/DDBJ whole genome shotgun (WGS) entry which is preliminary data.</text>
</comment>
<dbReference type="AlphaFoldDB" id="A0A9X2WFR5"/>
<dbReference type="InterPro" id="IPR029058">
    <property type="entry name" value="AB_hydrolase_fold"/>
</dbReference>
<dbReference type="GO" id="GO:0016020">
    <property type="term" value="C:membrane"/>
    <property type="evidence" value="ECO:0007669"/>
    <property type="project" value="TreeGrafter"/>
</dbReference>
<dbReference type="InterPro" id="IPR000073">
    <property type="entry name" value="AB_hydrolase_1"/>
</dbReference>
<evidence type="ECO:0000313" key="3">
    <source>
        <dbReference type="Proteomes" id="UP001147830"/>
    </source>
</evidence>
<keyword evidence="3" id="KW-1185">Reference proteome</keyword>
<dbReference type="GO" id="GO:0016787">
    <property type="term" value="F:hydrolase activity"/>
    <property type="evidence" value="ECO:0007669"/>
    <property type="project" value="UniProtKB-KW"/>
</dbReference>
<sequence>MQFSTFSAADLRNTPRIQLLETPRGQYKVEFQAYSLPENLHKSPVVFLGGAFQSFTSFKNEVELVLSTHPVILADFPSQGSNDQLAPELSLNDYADLIELFCREQQLDKVQMLGISYGSAMATLFAAAYPQRIERLLLSGITCFRRESLITLLEDSLELLAAGEMNAFAATAVCNLINHNRLQATEVSPTYRRLLFRQIARLNDNERQRYAQNTQRLLDFPGFERFPECPTMIATGEFDNFTLPSENAAVARQCTDATFAIIKNADHLAQFERREASSTLFHRFMCGESLEGIEGTEIYNPEAYDFADQRLQSRQRPLEQPYRLIDDVSGKEHTVRINNLNFAGCELEQTHVDLSLSESSRSLYLEIPETGARYHVRIMERDRKVLRCLLIQRDLKEAEKLLAYLEGHLLMIRDQNENDVREQLA</sequence>
<dbReference type="RefSeq" id="WP_260976480.1">
    <property type="nucleotide sequence ID" value="NZ_JAOANI010000019.1"/>
</dbReference>
<dbReference type="EMBL" id="JAOANI010000019">
    <property type="protein sequence ID" value="MCT7359616.1"/>
    <property type="molecule type" value="Genomic_DNA"/>
</dbReference>
<organism evidence="2 3">
    <name type="scientific">Thalassolituus pacificus</name>
    <dbReference type="NCBI Taxonomy" id="2975440"/>
    <lineage>
        <taxon>Bacteria</taxon>
        <taxon>Pseudomonadati</taxon>
        <taxon>Pseudomonadota</taxon>
        <taxon>Gammaproteobacteria</taxon>
        <taxon>Oceanospirillales</taxon>
        <taxon>Oceanospirillaceae</taxon>
        <taxon>Thalassolituus</taxon>
    </lineage>
</organism>
<dbReference type="InterPro" id="IPR050266">
    <property type="entry name" value="AB_hydrolase_sf"/>
</dbReference>
<keyword evidence="2" id="KW-0378">Hydrolase</keyword>